<accession>A0A9I9E751</accession>
<dbReference type="Gramene" id="MELO3C029709.2.1">
    <property type="protein sequence ID" value="MELO3C029709.2.1"/>
    <property type="gene ID" value="MELO3C029709.2"/>
</dbReference>
<protein>
    <submittedName>
        <fullName evidence="1">Uncharacterized protein</fullName>
    </submittedName>
</protein>
<reference evidence="1" key="1">
    <citation type="submission" date="2023-03" db="UniProtKB">
        <authorList>
            <consortium name="EnsemblPlants"/>
        </authorList>
    </citation>
    <scope>IDENTIFICATION</scope>
</reference>
<evidence type="ECO:0000313" key="1">
    <source>
        <dbReference type="EnsemblPlants" id="MELO3C029709.2.1"/>
    </source>
</evidence>
<organism evidence="1">
    <name type="scientific">Cucumis melo</name>
    <name type="common">Muskmelon</name>
    <dbReference type="NCBI Taxonomy" id="3656"/>
    <lineage>
        <taxon>Eukaryota</taxon>
        <taxon>Viridiplantae</taxon>
        <taxon>Streptophyta</taxon>
        <taxon>Embryophyta</taxon>
        <taxon>Tracheophyta</taxon>
        <taxon>Spermatophyta</taxon>
        <taxon>Magnoliopsida</taxon>
        <taxon>eudicotyledons</taxon>
        <taxon>Gunneridae</taxon>
        <taxon>Pentapetalae</taxon>
        <taxon>rosids</taxon>
        <taxon>fabids</taxon>
        <taxon>Cucurbitales</taxon>
        <taxon>Cucurbitaceae</taxon>
        <taxon>Benincaseae</taxon>
        <taxon>Cucumis</taxon>
    </lineage>
</organism>
<dbReference type="EnsemblPlants" id="MELO3C029709.2.1">
    <property type="protein sequence ID" value="MELO3C029709.2.1"/>
    <property type="gene ID" value="MELO3C029709.2"/>
</dbReference>
<dbReference type="AlphaFoldDB" id="A0A9I9E751"/>
<name>A0A9I9E751_CUCME</name>
<proteinExistence type="predicted"/>
<sequence length="191" mass="21190">MGCVVSLASTVQSHTALCRCWPCRNCGLRKCQEPLKWLACGLRHCDQEAPCDNRPCNKEGCHATKVPCDQGSALRPKAMLTKVAKDISRSTCSLNHLLYLREGINLVVIIINLHNMSKETHVECLGEVSTWSHEVTFGVRYDITCKVPKFFRVGGVSGVRGEKKGVNQGALKDYYIRATLDDWCSQSTCAN</sequence>